<dbReference type="OrthoDB" id="2013972at2759"/>
<evidence type="ECO:0000313" key="3">
    <source>
        <dbReference type="Proteomes" id="UP000054321"/>
    </source>
</evidence>
<dbReference type="InterPro" id="IPR029063">
    <property type="entry name" value="SAM-dependent_MTases_sf"/>
</dbReference>
<dbReference type="Proteomes" id="UP000054321">
    <property type="component" value="Unassembled WGS sequence"/>
</dbReference>
<keyword evidence="3" id="KW-1185">Reference proteome</keyword>
<evidence type="ECO:0000256" key="1">
    <source>
        <dbReference type="SAM" id="MobiDB-lite"/>
    </source>
</evidence>
<dbReference type="STRING" id="913774.A0A0C3GAJ8"/>
<sequence length="333" mass="38427">MPPNLDVKLYPYESSQRRSSERETPSTKQSRQSNIRKPLAGHHENDRRYVNGEYWAPNDERQNNQLDIAHHLYRLTLNGRLYIAPIRESPRMVLDIGTGTGIWAMDFADQHPSAQVIGFDLSPVFQERVVPNVRFEVKDACDPDWGYEKNSFDFIHARGMYGCGADWLAFYQRVLTYLAPGGWYQQIEMSVTPTSDDRSVTAGSIFDQWGKNFLEAGDRCGKDFRIHKQVKGYLEGAGFEDVVELIYKWPIGTWSEYPRIKEIGRWNLVQWQEGIEGWSLALLTRALNWSYPDVQAYLEKMRGGLKDPTIHAYHIINVVYGRKSTVRDKGLQG</sequence>
<feature type="compositionally biased region" description="Polar residues" evidence="1">
    <location>
        <begin position="26"/>
        <end position="35"/>
    </location>
</feature>
<dbReference type="PANTHER" id="PTHR43591:SF105">
    <property type="entry name" value="METHYLTRANSFERASE DOMAIN-CONTAINING PROTEIN-RELATED"/>
    <property type="match status" value="1"/>
</dbReference>
<evidence type="ECO:0000313" key="2">
    <source>
        <dbReference type="EMBL" id="KIM93220.1"/>
    </source>
</evidence>
<dbReference type="InParanoid" id="A0A0C3GAJ8"/>
<dbReference type="EMBL" id="KN832898">
    <property type="protein sequence ID" value="KIM93220.1"/>
    <property type="molecule type" value="Genomic_DNA"/>
</dbReference>
<dbReference type="HOGENOM" id="CLU_010595_0_2_1"/>
<accession>A0A0C3GAJ8</accession>
<dbReference type="Gene3D" id="3.40.50.150">
    <property type="entry name" value="Vaccinia Virus protein VP39"/>
    <property type="match status" value="1"/>
</dbReference>
<protein>
    <recommendedName>
        <fullName evidence="4">Methyltransferase domain-containing protein</fullName>
    </recommendedName>
</protein>
<organism evidence="2 3">
    <name type="scientific">Oidiodendron maius (strain Zn)</name>
    <dbReference type="NCBI Taxonomy" id="913774"/>
    <lineage>
        <taxon>Eukaryota</taxon>
        <taxon>Fungi</taxon>
        <taxon>Dikarya</taxon>
        <taxon>Ascomycota</taxon>
        <taxon>Pezizomycotina</taxon>
        <taxon>Leotiomycetes</taxon>
        <taxon>Leotiomycetes incertae sedis</taxon>
        <taxon>Myxotrichaceae</taxon>
        <taxon>Oidiodendron</taxon>
    </lineage>
</organism>
<dbReference type="SUPFAM" id="SSF53335">
    <property type="entry name" value="S-adenosyl-L-methionine-dependent methyltransferases"/>
    <property type="match status" value="1"/>
</dbReference>
<dbReference type="PANTHER" id="PTHR43591">
    <property type="entry name" value="METHYLTRANSFERASE"/>
    <property type="match status" value="1"/>
</dbReference>
<name>A0A0C3GAJ8_OIDMZ</name>
<dbReference type="AlphaFoldDB" id="A0A0C3GAJ8"/>
<dbReference type="Pfam" id="PF13489">
    <property type="entry name" value="Methyltransf_23"/>
    <property type="match status" value="1"/>
</dbReference>
<dbReference type="CDD" id="cd02440">
    <property type="entry name" value="AdoMet_MTases"/>
    <property type="match status" value="1"/>
</dbReference>
<feature type="compositionally biased region" description="Basic and acidic residues" evidence="1">
    <location>
        <begin position="15"/>
        <end position="25"/>
    </location>
</feature>
<proteinExistence type="predicted"/>
<feature type="region of interest" description="Disordered" evidence="1">
    <location>
        <begin position="1"/>
        <end position="48"/>
    </location>
</feature>
<gene>
    <name evidence="2" type="ORF">OIDMADRAFT_173363</name>
</gene>
<reference evidence="3" key="2">
    <citation type="submission" date="2015-01" db="EMBL/GenBank/DDBJ databases">
        <title>Evolutionary Origins and Diversification of the Mycorrhizal Mutualists.</title>
        <authorList>
            <consortium name="DOE Joint Genome Institute"/>
            <consortium name="Mycorrhizal Genomics Consortium"/>
            <person name="Kohler A."/>
            <person name="Kuo A."/>
            <person name="Nagy L.G."/>
            <person name="Floudas D."/>
            <person name="Copeland A."/>
            <person name="Barry K.W."/>
            <person name="Cichocki N."/>
            <person name="Veneault-Fourrey C."/>
            <person name="LaButti K."/>
            <person name="Lindquist E.A."/>
            <person name="Lipzen A."/>
            <person name="Lundell T."/>
            <person name="Morin E."/>
            <person name="Murat C."/>
            <person name="Riley R."/>
            <person name="Ohm R."/>
            <person name="Sun H."/>
            <person name="Tunlid A."/>
            <person name="Henrissat B."/>
            <person name="Grigoriev I.V."/>
            <person name="Hibbett D.S."/>
            <person name="Martin F."/>
        </authorList>
    </citation>
    <scope>NUCLEOTIDE SEQUENCE [LARGE SCALE GENOMIC DNA]</scope>
    <source>
        <strain evidence="3">Zn</strain>
    </source>
</reference>
<dbReference type="GO" id="GO:0008168">
    <property type="term" value="F:methyltransferase activity"/>
    <property type="evidence" value="ECO:0007669"/>
    <property type="project" value="TreeGrafter"/>
</dbReference>
<reference evidence="2 3" key="1">
    <citation type="submission" date="2014-04" db="EMBL/GenBank/DDBJ databases">
        <authorList>
            <consortium name="DOE Joint Genome Institute"/>
            <person name="Kuo A."/>
            <person name="Martino E."/>
            <person name="Perotto S."/>
            <person name="Kohler A."/>
            <person name="Nagy L.G."/>
            <person name="Floudas D."/>
            <person name="Copeland A."/>
            <person name="Barry K.W."/>
            <person name="Cichocki N."/>
            <person name="Veneault-Fourrey C."/>
            <person name="LaButti K."/>
            <person name="Lindquist E.A."/>
            <person name="Lipzen A."/>
            <person name="Lundell T."/>
            <person name="Morin E."/>
            <person name="Murat C."/>
            <person name="Sun H."/>
            <person name="Tunlid A."/>
            <person name="Henrissat B."/>
            <person name="Grigoriev I.V."/>
            <person name="Hibbett D.S."/>
            <person name="Martin F."/>
            <person name="Nordberg H.P."/>
            <person name="Cantor M.N."/>
            <person name="Hua S.X."/>
        </authorList>
    </citation>
    <scope>NUCLEOTIDE SEQUENCE [LARGE SCALE GENOMIC DNA]</scope>
    <source>
        <strain evidence="2 3">Zn</strain>
    </source>
</reference>
<evidence type="ECO:0008006" key="4">
    <source>
        <dbReference type="Google" id="ProtNLM"/>
    </source>
</evidence>